<dbReference type="InterPro" id="IPR036465">
    <property type="entry name" value="vWFA_dom_sf"/>
</dbReference>
<dbReference type="CDD" id="cd00112">
    <property type="entry name" value="LDLa"/>
    <property type="match status" value="8"/>
</dbReference>
<comment type="subcellular location">
    <subcellularLocation>
        <location evidence="1">Membrane</location>
        <topology evidence="1">Single-pass membrane protein</topology>
    </subcellularLocation>
</comment>
<feature type="disulfide bond" evidence="9">
    <location>
        <begin position="224"/>
        <end position="236"/>
    </location>
</feature>
<dbReference type="SUPFAM" id="SSF53300">
    <property type="entry name" value="vWA-like"/>
    <property type="match status" value="1"/>
</dbReference>
<dbReference type="CDD" id="cd01450">
    <property type="entry name" value="vWFA_subfamily_ECM"/>
    <property type="match status" value="1"/>
</dbReference>
<evidence type="ECO:0000256" key="7">
    <source>
        <dbReference type="ARBA" id="ARBA00023170"/>
    </source>
</evidence>
<dbReference type="Proteomes" id="UP000076420">
    <property type="component" value="Unassembled WGS sequence"/>
</dbReference>
<dbReference type="EnsemblMetazoa" id="BGLB033214-RA">
    <property type="protein sequence ID" value="BGLB033214-PA"/>
    <property type="gene ID" value="BGLB033214"/>
</dbReference>
<dbReference type="InterPro" id="IPR002172">
    <property type="entry name" value="LDrepeatLR_classA_rpt"/>
</dbReference>
<feature type="disulfide bond" evidence="9">
    <location>
        <begin position="49"/>
        <end position="67"/>
    </location>
</feature>
<feature type="disulfide bond" evidence="9">
    <location>
        <begin position="12"/>
        <end position="30"/>
    </location>
</feature>
<feature type="disulfide bond" evidence="9">
    <location>
        <begin position="61"/>
        <end position="76"/>
    </location>
</feature>
<feature type="disulfide bond" evidence="9">
    <location>
        <begin position="134"/>
        <end position="149"/>
    </location>
</feature>
<dbReference type="KEGG" id="bgt:106050814"/>
<feature type="disulfide bond" evidence="9">
    <location>
        <begin position="115"/>
        <end position="127"/>
    </location>
</feature>
<dbReference type="PROSITE" id="PS50234">
    <property type="entry name" value="VWFA"/>
    <property type="match status" value="1"/>
</dbReference>
<reference evidence="12" key="1">
    <citation type="submission" date="2020-05" db="UniProtKB">
        <authorList>
            <consortium name="EnsemblMetazoa"/>
        </authorList>
    </citation>
    <scope>IDENTIFICATION</scope>
    <source>
        <strain evidence="12">BB02</strain>
    </source>
</reference>
<dbReference type="Pfam" id="PF00057">
    <property type="entry name" value="Ldl_recept_a"/>
    <property type="match status" value="8"/>
</dbReference>
<evidence type="ECO:0000256" key="8">
    <source>
        <dbReference type="ARBA" id="ARBA00023180"/>
    </source>
</evidence>
<dbReference type="PROSITE" id="PS50068">
    <property type="entry name" value="LDLRA_2"/>
    <property type="match status" value="8"/>
</dbReference>
<feature type="disulfide bond" evidence="9">
    <location>
        <begin position="85"/>
        <end position="103"/>
    </location>
</feature>
<evidence type="ECO:0000313" key="12">
    <source>
        <dbReference type="EnsemblMetazoa" id="BGLB033214-PA"/>
    </source>
</evidence>
<evidence type="ECO:0000256" key="1">
    <source>
        <dbReference type="ARBA" id="ARBA00004167"/>
    </source>
</evidence>
<dbReference type="Pfam" id="PF00092">
    <property type="entry name" value="VWA"/>
    <property type="match status" value="1"/>
</dbReference>
<evidence type="ECO:0000256" key="9">
    <source>
        <dbReference type="PROSITE-ProRule" id="PRU00124"/>
    </source>
</evidence>
<dbReference type="PROSITE" id="PS01209">
    <property type="entry name" value="LDLRA_1"/>
    <property type="match status" value="1"/>
</dbReference>
<feature type="domain" description="VWFA" evidence="11">
    <location>
        <begin position="292"/>
        <end position="475"/>
    </location>
</feature>
<feature type="disulfide bond" evidence="9">
    <location>
        <begin position="24"/>
        <end position="39"/>
    </location>
</feature>
<evidence type="ECO:0000256" key="6">
    <source>
        <dbReference type="ARBA" id="ARBA00023157"/>
    </source>
</evidence>
<keyword evidence="3" id="KW-0677">Repeat</keyword>
<dbReference type="VEuPathDB" id="VectorBase:BGLAX_050495"/>
<dbReference type="GO" id="GO:0043235">
    <property type="term" value="C:receptor complex"/>
    <property type="evidence" value="ECO:0007669"/>
    <property type="project" value="TreeGrafter"/>
</dbReference>
<gene>
    <name evidence="12" type="primary">106050814</name>
</gene>
<dbReference type="VEuPathDB" id="VectorBase:BGLB033214"/>
<keyword evidence="5 10" id="KW-0472">Membrane</keyword>
<dbReference type="OrthoDB" id="10070760at2759"/>
<keyword evidence="2 10" id="KW-0812">Transmembrane</keyword>
<dbReference type="InterPro" id="IPR036055">
    <property type="entry name" value="LDL_receptor-like_sf"/>
</dbReference>
<evidence type="ECO:0000256" key="5">
    <source>
        <dbReference type="ARBA" id="ARBA00023136"/>
    </source>
</evidence>
<feature type="disulfide bond" evidence="9">
    <location>
        <begin position="231"/>
        <end position="249"/>
    </location>
</feature>
<evidence type="ECO:0000256" key="3">
    <source>
        <dbReference type="ARBA" id="ARBA00022737"/>
    </source>
</evidence>
<dbReference type="GO" id="GO:0042562">
    <property type="term" value="F:hormone binding"/>
    <property type="evidence" value="ECO:0007669"/>
    <property type="project" value="TreeGrafter"/>
</dbReference>
<dbReference type="Gene3D" id="4.10.400.10">
    <property type="entry name" value="Low-density Lipoprotein Receptor"/>
    <property type="match status" value="8"/>
</dbReference>
<dbReference type="Gene3D" id="3.40.50.410">
    <property type="entry name" value="von Willebrand factor, type A domain"/>
    <property type="match status" value="1"/>
</dbReference>
<feature type="disulfide bond" evidence="9">
    <location>
        <begin position="159"/>
        <end position="177"/>
    </location>
</feature>
<keyword evidence="8" id="KW-0325">Glycoprotein</keyword>
<evidence type="ECO:0000256" key="2">
    <source>
        <dbReference type="ARBA" id="ARBA00022692"/>
    </source>
</evidence>
<dbReference type="InterPro" id="IPR051221">
    <property type="entry name" value="LDLR-related"/>
</dbReference>
<feature type="disulfide bond" evidence="9">
    <location>
        <begin position="243"/>
        <end position="258"/>
    </location>
</feature>
<feature type="disulfide bond" evidence="9">
    <location>
        <begin position="281"/>
        <end position="296"/>
    </location>
</feature>
<organism evidence="12 13">
    <name type="scientific">Biomphalaria glabrata</name>
    <name type="common">Bloodfluke planorb</name>
    <name type="synonym">Freshwater snail</name>
    <dbReference type="NCBI Taxonomy" id="6526"/>
    <lineage>
        <taxon>Eukaryota</taxon>
        <taxon>Metazoa</taxon>
        <taxon>Spiralia</taxon>
        <taxon>Lophotrochozoa</taxon>
        <taxon>Mollusca</taxon>
        <taxon>Gastropoda</taxon>
        <taxon>Heterobranchia</taxon>
        <taxon>Euthyneura</taxon>
        <taxon>Panpulmonata</taxon>
        <taxon>Hygrophila</taxon>
        <taxon>Lymnaeoidea</taxon>
        <taxon>Planorbidae</taxon>
        <taxon>Biomphalaria</taxon>
    </lineage>
</organism>
<dbReference type="PRINTS" id="PR00261">
    <property type="entry name" value="LDLRECEPTOR"/>
</dbReference>
<dbReference type="SMART" id="SM00327">
    <property type="entry name" value="VWA"/>
    <property type="match status" value="1"/>
</dbReference>
<feature type="disulfide bond" evidence="9">
    <location>
        <begin position="42"/>
        <end position="54"/>
    </location>
</feature>
<dbReference type="PANTHER" id="PTHR22722">
    <property type="entry name" value="LOW-DENSITY LIPOPROTEIN RECEPTOR-RELATED PROTEIN 2-RELATED"/>
    <property type="match status" value="1"/>
</dbReference>
<evidence type="ECO:0000256" key="4">
    <source>
        <dbReference type="ARBA" id="ARBA00022989"/>
    </source>
</evidence>
<keyword evidence="7" id="KW-0675">Receptor</keyword>
<feature type="transmembrane region" description="Helical" evidence="10">
    <location>
        <begin position="511"/>
        <end position="532"/>
    </location>
</feature>
<feature type="disulfide bond" evidence="9">
    <location>
        <begin position="262"/>
        <end position="274"/>
    </location>
</feature>
<dbReference type="InterPro" id="IPR002035">
    <property type="entry name" value="VWF_A"/>
</dbReference>
<feature type="disulfide bond" evidence="9">
    <location>
        <begin position="152"/>
        <end position="164"/>
    </location>
</feature>
<dbReference type="SMART" id="SM00192">
    <property type="entry name" value="LDLa"/>
    <property type="match status" value="8"/>
</dbReference>
<feature type="disulfide bond" evidence="9">
    <location>
        <begin position="171"/>
        <end position="186"/>
    </location>
</feature>
<dbReference type="AlphaFoldDB" id="A0A2C9LNM5"/>
<sequence>MNCTCPAFHWKCGDNVCVDESRRCDGYSDCRDNSDERNCINCTASGWRCNDGSCIQTGGRCDAFTDCSDASDEVNCSCPDFYWKCGDNICVHENKQCDGINDCLDTSDERNCTNCKSSSWSCNDGTCIKNIFRCDGDIHCRDKSDEMNCSNCDEFAWKCKNNQCILKYQYCDGEDNCDDRSDETSCSCPGSQWQCDGRNCIPQSHICDGVPDCIDKSDEQNCSCPESQLKCDRRNCIHQSHICDGVQDCNDKSDEKNCNKLCNPSEWRCQTGQCIQIGLWCDGSYHCTDGSDEKYCVSVPEKLNIVIMLEAKDSDYIKSFIKDLLRDVTIDGKNIRVGIVVYSENASIVVNLTASHKADIFQAVNKIKWIISHNANYEDAFNCTHSMVTSFDESKNIETIVVFVTFTLQETNYRSAVKGAKFAKENGMHIIAIGVSLINNTFLDLIASHPTEDNIYVVKYFQDLNTIQPQLISKLSQLTKDTPQIIMKSTAKDKETKFTTSASSMEKYVELIAGLVAMVIVVVIILVFMLKLRDKLWCFSRHLRNSTGLTSE</sequence>
<feature type="disulfide bond" evidence="9">
    <location>
        <begin position="97"/>
        <end position="112"/>
    </location>
</feature>
<evidence type="ECO:0000256" key="10">
    <source>
        <dbReference type="SAM" id="Phobius"/>
    </source>
</evidence>
<accession>A0A2C9LNM5</accession>
<dbReference type="GO" id="GO:0006898">
    <property type="term" value="P:receptor-mediated endocytosis"/>
    <property type="evidence" value="ECO:0007669"/>
    <property type="project" value="TreeGrafter"/>
</dbReference>
<feature type="disulfide bond" evidence="9">
    <location>
        <begin position="207"/>
        <end position="222"/>
    </location>
</feature>
<keyword evidence="4 10" id="KW-1133">Transmembrane helix</keyword>
<keyword evidence="6 9" id="KW-1015">Disulfide bond</keyword>
<feature type="disulfide bond" evidence="9">
    <location>
        <begin position="78"/>
        <end position="90"/>
    </location>
</feature>
<dbReference type="GO" id="GO:0016324">
    <property type="term" value="C:apical plasma membrane"/>
    <property type="evidence" value="ECO:0007669"/>
    <property type="project" value="TreeGrafter"/>
</dbReference>
<protein>
    <recommendedName>
        <fullName evidence="11">VWFA domain-containing protein</fullName>
    </recommendedName>
</protein>
<feature type="disulfide bond" evidence="9">
    <location>
        <begin position="188"/>
        <end position="200"/>
    </location>
</feature>
<feature type="disulfide bond" evidence="9">
    <location>
        <begin position="122"/>
        <end position="140"/>
    </location>
</feature>
<dbReference type="SUPFAM" id="SSF57424">
    <property type="entry name" value="LDL receptor-like module"/>
    <property type="match status" value="7"/>
</dbReference>
<dbReference type="InterPro" id="IPR023415">
    <property type="entry name" value="LDLR_class-A_CS"/>
</dbReference>
<proteinExistence type="predicted"/>
<feature type="disulfide bond" evidence="9">
    <location>
        <begin position="195"/>
        <end position="213"/>
    </location>
</feature>
<dbReference type="PANTHER" id="PTHR22722:SF14">
    <property type="entry name" value="MEGALIN, ISOFORM A"/>
    <property type="match status" value="1"/>
</dbReference>
<feature type="disulfide bond" evidence="9">
    <location>
        <begin position="269"/>
        <end position="287"/>
    </location>
</feature>
<evidence type="ECO:0000313" key="13">
    <source>
        <dbReference type="Proteomes" id="UP000076420"/>
    </source>
</evidence>
<feature type="disulfide bond" evidence="9">
    <location>
        <begin position="5"/>
        <end position="17"/>
    </location>
</feature>
<evidence type="ECO:0000259" key="11">
    <source>
        <dbReference type="PROSITE" id="PS50234"/>
    </source>
</evidence>
<name>A0A2C9LNM5_BIOGL</name>
<dbReference type="STRING" id="6526.A0A2C9LNM5"/>